<reference evidence="1" key="1">
    <citation type="journal article" date="2021" name="Environ. Microbiol.">
        <title>Gene family expansions and transcriptome signatures uncover fungal adaptations to wood decay.</title>
        <authorList>
            <person name="Hage H."/>
            <person name="Miyauchi S."/>
            <person name="Viragh M."/>
            <person name="Drula E."/>
            <person name="Min B."/>
            <person name="Chaduli D."/>
            <person name="Navarro D."/>
            <person name="Favel A."/>
            <person name="Norest M."/>
            <person name="Lesage-Meessen L."/>
            <person name="Balint B."/>
            <person name="Merenyi Z."/>
            <person name="de Eugenio L."/>
            <person name="Morin E."/>
            <person name="Martinez A.T."/>
            <person name="Baldrian P."/>
            <person name="Stursova M."/>
            <person name="Martinez M.J."/>
            <person name="Novotny C."/>
            <person name="Magnuson J.K."/>
            <person name="Spatafora J.W."/>
            <person name="Maurice S."/>
            <person name="Pangilinan J."/>
            <person name="Andreopoulos W."/>
            <person name="LaButti K."/>
            <person name="Hundley H."/>
            <person name="Na H."/>
            <person name="Kuo A."/>
            <person name="Barry K."/>
            <person name="Lipzen A."/>
            <person name="Henrissat B."/>
            <person name="Riley R."/>
            <person name="Ahrendt S."/>
            <person name="Nagy L.G."/>
            <person name="Grigoriev I.V."/>
            <person name="Martin F."/>
            <person name="Rosso M.N."/>
        </authorList>
    </citation>
    <scope>NUCLEOTIDE SEQUENCE</scope>
    <source>
        <strain evidence="1">CBS 384.51</strain>
    </source>
</reference>
<dbReference type="Proteomes" id="UP001055072">
    <property type="component" value="Unassembled WGS sequence"/>
</dbReference>
<proteinExistence type="predicted"/>
<organism evidence="1 2">
    <name type="scientific">Irpex rosettiformis</name>
    <dbReference type="NCBI Taxonomy" id="378272"/>
    <lineage>
        <taxon>Eukaryota</taxon>
        <taxon>Fungi</taxon>
        <taxon>Dikarya</taxon>
        <taxon>Basidiomycota</taxon>
        <taxon>Agaricomycotina</taxon>
        <taxon>Agaricomycetes</taxon>
        <taxon>Polyporales</taxon>
        <taxon>Irpicaceae</taxon>
        <taxon>Irpex</taxon>
    </lineage>
</organism>
<gene>
    <name evidence="1" type="ORF">BDY19DRAFT_917870</name>
</gene>
<dbReference type="EMBL" id="MU274901">
    <property type="protein sequence ID" value="KAI0093609.1"/>
    <property type="molecule type" value="Genomic_DNA"/>
</dbReference>
<evidence type="ECO:0000313" key="2">
    <source>
        <dbReference type="Proteomes" id="UP001055072"/>
    </source>
</evidence>
<protein>
    <submittedName>
        <fullName evidence="1">ClpP crotonase</fullName>
    </submittedName>
</protein>
<comment type="caution">
    <text evidence="1">The sequence shown here is derived from an EMBL/GenBank/DDBJ whole genome shotgun (WGS) entry which is preliminary data.</text>
</comment>
<sequence length="212" mass="22952">MGRMFCAGTDVSKSFDTPSRTVGSMFLASTARGNALPVDALARHSKILVAALHGPIFGIAATYLGHFDFIYATPEAYLSVPFSFLGLVSEGGSSVTFVKRLGLAKANEALLFGKKLTAQDMLEAGFINKIFPSQKDTDFHATVRNHVLSELTSLDHGAILGIKKLIKQGLNEQNSFDAVNTRETVGQAERLASGVPVERFNKIARKEIKHKL</sequence>
<name>A0ACB8UHT6_9APHY</name>
<evidence type="ECO:0000313" key="1">
    <source>
        <dbReference type="EMBL" id="KAI0093609.1"/>
    </source>
</evidence>
<keyword evidence="2" id="KW-1185">Reference proteome</keyword>
<accession>A0ACB8UHT6</accession>